<accession>A0A6M3L4P3</accession>
<evidence type="ECO:0000313" key="1">
    <source>
        <dbReference type="EMBL" id="QJA89530.1"/>
    </source>
</evidence>
<name>A0A6M3L4P3_9ZZZZ</name>
<dbReference type="AlphaFoldDB" id="A0A6M3L4P3"/>
<proteinExistence type="predicted"/>
<reference evidence="1" key="1">
    <citation type="submission" date="2020-03" db="EMBL/GenBank/DDBJ databases">
        <title>The deep terrestrial virosphere.</title>
        <authorList>
            <person name="Holmfeldt K."/>
            <person name="Nilsson E."/>
            <person name="Simone D."/>
            <person name="Lopez-Fernandez M."/>
            <person name="Wu X."/>
            <person name="de Brujin I."/>
            <person name="Lundin D."/>
            <person name="Andersson A."/>
            <person name="Bertilsson S."/>
            <person name="Dopson M."/>
        </authorList>
    </citation>
    <scope>NUCLEOTIDE SEQUENCE</scope>
    <source>
        <strain evidence="1">MM415B02532</strain>
    </source>
</reference>
<protein>
    <submittedName>
        <fullName evidence="1">Uncharacterized protein</fullName>
    </submittedName>
</protein>
<gene>
    <name evidence="1" type="ORF">MM415B02532_0002</name>
</gene>
<dbReference type="EMBL" id="MT142852">
    <property type="protein sequence ID" value="QJA89530.1"/>
    <property type="molecule type" value="Genomic_DNA"/>
</dbReference>
<organism evidence="1">
    <name type="scientific">viral metagenome</name>
    <dbReference type="NCBI Taxonomy" id="1070528"/>
    <lineage>
        <taxon>unclassified sequences</taxon>
        <taxon>metagenomes</taxon>
        <taxon>organismal metagenomes</taxon>
    </lineage>
</organism>
<sequence>MYRLGTVTIEREGSVNQNIKIDQIAPTSPDGKGEYDFRIEGTSDFIVLAKDIVDALVDLHKKYNG</sequence>